<dbReference type="InterPro" id="IPR000847">
    <property type="entry name" value="LysR_HTH_N"/>
</dbReference>
<organism evidence="6 7">
    <name type="scientific">Actinomadura parmotrematis</name>
    <dbReference type="NCBI Taxonomy" id="2864039"/>
    <lineage>
        <taxon>Bacteria</taxon>
        <taxon>Bacillati</taxon>
        <taxon>Actinomycetota</taxon>
        <taxon>Actinomycetes</taxon>
        <taxon>Streptosporangiales</taxon>
        <taxon>Thermomonosporaceae</taxon>
        <taxon>Actinomadura</taxon>
    </lineage>
</organism>
<dbReference type="InterPro" id="IPR036390">
    <property type="entry name" value="WH_DNA-bd_sf"/>
</dbReference>
<dbReference type="EMBL" id="JAIBOA010000018">
    <property type="protein sequence ID" value="MBW8485772.1"/>
    <property type="molecule type" value="Genomic_DNA"/>
</dbReference>
<accession>A0ABS7G1R1</accession>
<dbReference type="PANTHER" id="PTHR30346">
    <property type="entry name" value="TRANSCRIPTIONAL DUAL REGULATOR HCAR-RELATED"/>
    <property type="match status" value="1"/>
</dbReference>
<comment type="caution">
    <text evidence="6">The sequence shown here is derived from an EMBL/GenBank/DDBJ whole genome shotgun (WGS) entry which is preliminary data.</text>
</comment>
<evidence type="ECO:0000313" key="6">
    <source>
        <dbReference type="EMBL" id="MBW8485772.1"/>
    </source>
</evidence>
<sequence>MQIDAVRTFAAIADASSFQDAADDLEISQQAVSKRVAGLERDLGVRLFARTARGAQLTADGLAFLPHARALLRAAERAEAAVRPGGRALRIDVVGRKLAPAELVRGFHAAYPDARIDVATPPDAAAAVAAVAAGTLDAALRAVTAPARLPDGVASARVHDEPVQLLVGASHPLATAPAARPADLAAHRVWLPGIVPGTEWAAYYDDLAAAFGFTIETAGADFGAEPLLETVARDPALATLIGEGTQLFPPPGLDLRRVPLRDPTPVYPHSLVWREDNPHPTLAALRAYLTPRTPSPVPSWTPAWTH</sequence>
<evidence type="ECO:0000256" key="2">
    <source>
        <dbReference type="ARBA" id="ARBA00023015"/>
    </source>
</evidence>
<evidence type="ECO:0000256" key="4">
    <source>
        <dbReference type="ARBA" id="ARBA00023163"/>
    </source>
</evidence>
<evidence type="ECO:0000256" key="3">
    <source>
        <dbReference type="ARBA" id="ARBA00023125"/>
    </source>
</evidence>
<comment type="similarity">
    <text evidence="1">Belongs to the LysR transcriptional regulatory family.</text>
</comment>
<dbReference type="Gene3D" id="1.10.10.10">
    <property type="entry name" value="Winged helix-like DNA-binding domain superfamily/Winged helix DNA-binding domain"/>
    <property type="match status" value="1"/>
</dbReference>
<keyword evidence="2" id="KW-0805">Transcription regulation</keyword>
<dbReference type="RefSeq" id="WP_220169009.1">
    <property type="nucleotide sequence ID" value="NZ_JAIBOA010000018.1"/>
</dbReference>
<dbReference type="PANTHER" id="PTHR30346:SF0">
    <property type="entry name" value="HCA OPERON TRANSCRIPTIONAL ACTIVATOR HCAR"/>
    <property type="match status" value="1"/>
</dbReference>
<gene>
    <name evidence="6" type="ORF">K1Y72_25555</name>
</gene>
<protein>
    <submittedName>
        <fullName evidence="6">LysR family transcriptional regulator</fullName>
    </submittedName>
</protein>
<evidence type="ECO:0000259" key="5">
    <source>
        <dbReference type="PROSITE" id="PS50931"/>
    </source>
</evidence>
<feature type="domain" description="HTH lysR-type" evidence="5">
    <location>
        <begin position="1"/>
        <end position="58"/>
    </location>
</feature>
<dbReference type="Pfam" id="PF03466">
    <property type="entry name" value="LysR_substrate"/>
    <property type="match status" value="1"/>
</dbReference>
<dbReference type="SUPFAM" id="SSF53850">
    <property type="entry name" value="Periplasmic binding protein-like II"/>
    <property type="match status" value="1"/>
</dbReference>
<keyword evidence="7" id="KW-1185">Reference proteome</keyword>
<dbReference type="InterPro" id="IPR036388">
    <property type="entry name" value="WH-like_DNA-bd_sf"/>
</dbReference>
<dbReference type="Pfam" id="PF00126">
    <property type="entry name" value="HTH_1"/>
    <property type="match status" value="1"/>
</dbReference>
<evidence type="ECO:0000313" key="7">
    <source>
        <dbReference type="Proteomes" id="UP000774570"/>
    </source>
</evidence>
<dbReference type="Proteomes" id="UP000774570">
    <property type="component" value="Unassembled WGS sequence"/>
</dbReference>
<proteinExistence type="inferred from homology"/>
<evidence type="ECO:0000256" key="1">
    <source>
        <dbReference type="ARBA" id="ARBA00009437"/>
    </source>
</evidence>
<keyword evidence="3" id="KW-0238">DNA-binding</keyword>
<dbReference type="SUPFAM" id="SSF46785">
    <property type="entry name" value="Winged helix' DNA-binding domain"/>
    <property type="match status" value="1"/>
</dbReference>
<dbReference type="InterPro" id="IPR005119">
    <property type="entry name" value="LysR_subst-bd"/>
</dbReference>
<name>A0ABS7G1R1_9ACTN</name>
<reference evidence="6 7" key="1">
    <citation type="submission" date="2021-07" db="EMBL/GenBank/DDBJ databases">
        <title>Actinomadura sp. PM05-2 isolated from lichen.</title>
        <authorList>
            <person name="Somphong A."/>
            <person name="Phongsopitanun W."/>
            <person name="Tanasupawat S."/>
            <person name="Peongsungnone V."/>
        </authorList>
    </citation>
    <scope>NUCLEOTIDE SEQUENCE [LARGE SCALE GENOMIC DNA]</scope>
    <source>
        <strain evidence="6 7">PM05-2</strain>
    </source>
</reference>
<dbReference type="PRINTS" id="PR00039">
    <property type="entry name" value="HTHLYSR"/>
</dbReference>
<dbReference type="PROSITE" id="PS50931">
    <property type="entry name" value="HTH_LYSR"/>
    <property type="match status" value="1"/>
</dbReference>
<dbReference type="Gene3D" id="3.40.190.10">
    <property type="entry name" value="Periplasmic binding protein-like II"/>
    <property type="match status" value="2"/>
</dbReference>
<keyword evidence="4" id="KW-0804">Transcription</keyword>